<feature type="domain" description="CobN/magnesium chelatase" evidence="1">
    <location>
        <begin position="2"/>
        <end position="84"/>
    </location>
</feature>
<comment type="caution">
    <text evidence="2">The sequence shown here is derived from an EMBL/GenBank/DDBJ whole genome shotgun (WGS) entry which is preliminary data.</text>
</comment>
<dbReference type="EMBL" id="JAQOMS010000002">
    <property type="protein sequence ID" value="MDC2891298.1"/>
    <property type="molecule type" value="Genomic_DNA"/>
</dbReference>
<dbReference type="PANTHER" id="PTHR44119:SF4">
    <property type="entry name" value="AEROBIC COBALTOCHELATASE SUBUNIT COBN"/>
    <property type="match status" value="1"/>
</dbReference>
<accession>A0ABT5FJA9</accession>
<keyword evidence="3" id="KW-1185">Reference proteome</keyword>
<dbReference type="EC" id="6.6.1.2" evidence="2"/>
<dbReference type="Proteomes" id="UP001528411">
    <property type="component" value="Unassembled WGS sequence"/>
</dbReference>
<dbReference type="Pfam" id="PF02514">
    <property type="entry name" value="CobN-Mg_chel"/>
    <property type="match status" value="1"/>
</dbReference>
<dbReference type="RefSeq" id="WP_272182312.1">
    <property type="nucleotide sequence ID" value="NZ_JAQOMS010000002.1"/>
</dbReference>
<keyword evidence="2" id="KW-0436">Ligase</keyword>
<dbReference type="GO" id="GO:0051116">
    <property type="term" value="F:cobaltochelatase activity"/>
    <property type="evidence" value="ECO:0007669"/>
    <property type="project" value="UniProtKB-EC"/>
</dbReference>
<gene>
    <name evidence="2" type="ORF">PN838_24295</name>
</gene>
<dbReference type="PANTHER" id="PTHR44119">
    <property type="entry name" value="MAGNESIUM-CHELATASE SUBUNIT CHLH, CHLOROPLASTIC"/>
    <property type="match status" value="1"/>
</dbReference>
<dbReference type="InterPro" id="IPR003672">
    <property type="entry name" value="CobN/Mg_chltase"/>
</dbReference>
<reference evidence="2 3" key="1">
    <citation type="submission" date="2023-01" db="EMBL/GenBank/DDBJ databases">
        <title>Psychrosphaera sp. nov., isolated from marine algae.</title>
        <authorList>
            <person name="Bayburt H."/>
            <person name="Choi B.J."/>
            <person name="Kim J.M."/>
            <person name="Choi D.G."/>
            <person name="Jeon C.O."/>
        </authorList>
    </citation>
    <scope>NUCLEOTIDE SEQUENCE [LARGE SCALE GENOMIC DNA]</scope>
    <source>
        <strain evidence="2 3">G1-22</strain>
    </source>
</reference>
<evidence type="ECO:0000313" key="2">
    <source>
        <dbReference type="EMBL" id="MDC2891298.1"/>
    </source>
</evidence>
<proteinExistence type="predicted"/>
<name>A0ABT5FJA9_9GAMM</name>
<sequence>MAELKEDNNPIWQNSQRVKAELLAQGVEQEDAEYLSTVRVFSNQSGDYGSGVDGLAWASDKWENDSVIADNYMNKMGFYFGADKSRWGKK</sequence>
<evidence type="ECO:0000259" key="1">
    <source>
        <dbReference type="Pfam" id="PF02514"/>
    </source>
</evidence>
<protein>
    <submittedName>
        <fullName evidence="2">Cobaltochelatase subunit CobN</fullName>
        <ecNumber evidence="2">6.6.1.2</ecNumber>
    </submittedName>
</protein>
<organism evidence="2 3">
    <name type="scientific">Psychrosphaera algicola</name>
    <dbReference type="NCBI Taxonomy" id="3023714"/>
    <lineage>
        <taxon>Bacteria</taxon>
        <taxon>Pseudomonadati</taxon>
        <taxon>Pseudomonadota</taxon>
        <taxon>Gammaproteobacteria</taxon>
        <taxon>Alteromonadales</taxon>
        <taxon>Pseudoalteromonadaceae</taxon>
        <taxon>Psychrosphaera</taxon>
    </lineage>
</organism>
<evidence type="ECO:0000313" key="3">
    <source>
        <dbReference type="Proteomes" id="UP001528411"/>
    </source>
</evidence>